<protein>
    <submittedName>
        <fullName evidence="4">Opacity protein-like surface antigen</fullName>
    </submittedName>
</protein>
<feature type="domain" description="Outer membrane protein beta-barrel" evidence="3">
    <location>
        <begin position="10"/>
        <end position="207"/>
    </location>
</feature>
<dbReference type="EMBL" id="LNXU01000032">
    <property type="protein sequence ID" value="KTC71192.1"/>
    <property type="molecule type" value="Genomic_DNA"/>
</dbReference>
<dbReference type="PATRIC" id="fig|447.4.peg.2949"/>
<dbReference type="STRING" id="447.Lboz_2769"/>
<reference evidence="4 5" key="1">
    <citation type="submission" date="2015-11" db="EMBL/GenBank/DDBJ databases">
        <title>Genomic analysis of 38 Legionella species identifies large and diverse effector repertoires.</title>
        <authorList>
            <person name="Burstein D."/>
            <person name="Amaro F."/>
            <person name="Zusman T."/>
            <person name="Lifshitz Z."/>
            <person name="Cohen O."/>
            <person name="Gilbert J.A."/>
            <person name="Pupko T."/>
            <person name="Shuman H.A."/>
            <person name="Segal G."/>
        </authorList>
    </citation>
    <scope>NUCLEOTIDE SEQUENCE [LARGE SCALE GENOMIC DNA]</scope>
    <source>
        <strain evidence="4 5">WIGA</strain>
    </source>
</reference>
<evidence type="ECO:0000256" key="1">
    <source>
        <dbReference type="ARBA" id="ARBA00022729"/>
    </source>
</evidence>
<name>A0A0W0RJM0_LEGBO</name>
<dbReference type="InterPro" id="IPR027385">
    <property type="entry name" value="Beta-barrel_OMP"/>
</dbReference>
<evidence type="ECO:0000259" key="3">
    <source>
        <dbReference type="Pfam" id="PF13505"/>
    </source>
</evidence>
<dbReference type="AlphaFoldDB" id="A0A0W0RJM0"/>
<evidence type="ECO:0000313" key="4">
    <source>
        <dbReference type="EMBL" id="KTC71192.1"/>
    </source>
</evidence>
<organism evidence="4 5">
    <name type="scientific">Legionella bozemanae</name>
    <name type="common">Fluoribacter bozemanae</name>
    <dbReference type="NCBI Taxonomy" id="447"/>
    <lineage>
        <taxon>Bacteria</taxon>
        <taxon>Pseudomonadati</taxon>
        <taxon>Pseudomonadota</taxon>
        <taxon>Gammaproteobacteria</taxon>
        <taxon>Legionellales</taxon>
        <taxon>Legionellaceae</taxon>
        <taxon>Legionella</taxon>
    </lineage>
</organism>
<dbReference type="Pfam" id="PF13505">
    <property type="entry name" value="OMP_b-brl"/>
    <property type="match status" value="1"/>
</dbReference>
<feature type="signal peptide" evidence="2">
    <location>
        <begin position="1"/>
        <end position="18"/>
    </location>
</feature>
<dbReference type="RefSeq" id="WP_058460357.1">
    <property type="nucleotide sequence ID" value="NZ_CAAAIY010000002.1"/>
</dbReference>
<evidence type="ECO:0000313" key="5">
    <source>
        <dbReference type="Proteomes" id="UP000054695"/>
    </source>
</evidence>
<proteinExistence type="predicted"/>
<accession>A0A0W0RJM0</accession>
<keyword evidence="1 2" id="KW-0732">Signal</keyword>
<dbReference type="Proteomes" id="UP000054695">
    <property type="component" value="Unassembled WGS sequence"/>
</dbReference>
<gene>
    <name evidence="4" type="ORF">Lboz_2769</name>
</gene>
<feature type="chain" id="PRO_5006910981" evidence="2">
    <location>
        <begin position="19"/>
        <end position="213"/>
    </location>
</feature>
<dbReference type="Gene3D" id="2.40.160.20">
    <property type="match status" value="1"/>
</dbReference>
<comment type="caution">
    <text evidence="4">The sequence shown here is derived from an EMBL/GenBank/DDBJ whole genome shotgun (WGS) entry which is preliminary data.</text>
</comment>
<evidence type="ECO:0000256" key="2">
    <source>
        <dbReference type="SAM" id="SignalP"/>
    </source>
</evidence>
<keyword evidence="5" id="KW-1185">Reference proteome</keyword>
<sequence length="213" mass="23237">MKFAFFSVTLLASGIAAAATPVNGWYSGAFGGYTHLNGNVSKNILGFQFDNVDYESGFNAGLRLGYQSNPMRFELEYTYLRANTQSFQVDFIDQTGVSGNTTANIGMFNIYYDFPDVILPTISPFVGAGVGYAYIQTSLNSTGPFGVTLFDDQQNAFAYQGTAGLTFNFAENWALNAAYRYLATASSGNFGRTLQAHMGSAGVIYRFDNCNYK</sequence>
<dbReference type="InterPro" id="IPR011250">
    <property type="entry name" value="OMP/PagP_B-barrel"/>
</dbReference>
<dbReference type="SUPFAM" id="SSF56925">
    <property type="entry name" value="OMPA-like"/>
    <property type="match status" value="1"/>
</dbReference>
<dbReference type="OrthoDB" id="5653282at2"/>